<dbReference type="AlphaFoldDB" id="A0AAW1MHW4"/>
<organism evidence="3 4">
    <name type="scientific">Popillia japonica</name>
    <name type="common">Japanese beetle</name>
    <dbReference type="NCBI Taxonomy" id="7064"/>
    <lineage>
        <taxon>Eukaryota</taxon>
        <taxon>Metazoa</taxon>
        <taxon>Ecdysozoa</taxon>
        <taxon>Arthropoda</taxon>
        <taxon>Hexapoda</taxon>
        <taxon>Insecta</taxon>
        <taxon>Pterygota</taxon>
        <taxon>Neoptera</taxon>
        <taxon>Endopterygota</taxon>
        <taxon>Coleoptera</taxon>
        <taxon>Polyphaga</taxon>
        <taxon>Scarabaeiformia</taxon>
        <taxon>Scarabaeidae</taxon>
        <taxon>Rutelinae</taxon>
        <taxon>Popillia</taxon>
    </lineage>
</organism>
<evidence type="ECO:0000313" key="3">
    <source>
        <dbReference type="EMBL" id="KAK9745576.1"/>
    </source>
</evidence>
<evidence type="ECO:0000313" key="4">
    <source>
        <dbReference type="Proteomes" id="UP001458880"/>
    </source>
</evidence>
<dbReference type="PANTHER" id="PTHR10340">
    <property type="entry name" value="SPHINGOMYELIN PHOSPHODIESTERASE"/>
    <property type="match status" value="1"/>
</dbReference>
<dbReference type="InterPro" id="IPR029052">
    <property type="entry name" value="Metallo-depent_PP-like"/>
</dbReference>
<proteinExistence type="predicted"/>
<dbReference type="GO" id="GO:0046513">
    <property type="term" value="P:ceramide biosynthetic process"/>
    <property type="evidence" value="ECO:0007669"/>
    <property type="project" value="TreeGrafter"/>
</dbReference>
<dbReference type="SUPFAM" id="SSF56300">
    <property type="entry name" value="Metallo-dependent phosphatases"/>
    <property type="match status" value="1"/>
</dbReference>
<dbReference type="Proteomes" id="UP001458880">
    <property type="component" value="Unassembled WGS sequence"/>
</dbReference>
<keyword evidence="4" id="KW-1185">Reference proteome</keyword>
<evidence type="ECO:0000256" key="2">
    <source>
        <dbReference type="ARBA" id="ARBA00023180"/>
    </source>
</evidence>
<sequence length="118" mass="13676">MYLYQTFSDLYETFPDVPIFPIFENHEPHPLNGFARLSVIAPELSANWLYEEMAELWGKWLPEDTKDTILQRGETDTITAQLQWLADTLYEAEQNSEFVHILTHISACDGTAYIPYST</sequence>
<protein>
    <submittedName>
        <fullName evidence="3">Uncharacterized protein</fullName>
    </submittedName>
</protein>
<dbReference type="GO" id="GO:0016020">
    <property type="term" value="C:membrane"/>
    <property type="evidence" value="ECO:0007669"/>
    <property type="project" value="GOC"/>
</dbReference>
<gene>
    <name evidence="3" type="ORF">QE152_g6812</name>
</gene>
<name>A0AAW1MHW4_POPJA</name>
<evidence type="ECO:0000256" key="1">
    <source>
        <dbReference type="ARBA" id="ARBA00022801"/>
    </source>
</evidence>
<dbReference type="GO" id="GO:0005615">
    <property type="term" value="C:extracellular space"/>
    <property type="evidence" value="ECO:0007669"/>
    <property type="project" value="TreeGrafter"/>
</dbReference>
<comment type="caution">
    <text evidence="3">The sequence shown here is derived from an EMBL/GenBank/DDBJ whole genome shotgun (WGS) entry which is preliminary data.</text>
</comment>
<dbReference type="GO" id="GO:0061750">
    <property type="term" value="F:acid sphingomyelin phosphodiesterase activity"/>
    <property type="evidence" value="ECO:0007669"/>
    <property type="project" value="TreeGrafter"/>
</dbReference>
<dbReference type="PANTHER" id="PTHR10340:SF29">
    <property type="entry name" value="SPHINGOMYELIN PHOSPHODIESTERASE"/>
    <property type="match status" value="1"/>
</dbReference>
<accession>A0AAW1MHW4</accession>
<dbReference type="GO" id="GO:0005764">
    <property type="term" value="C:lysosome"/>
    <property type="evidence" value="ECO:0007669"/>
    <property type="project" value="TreeGrafter"/>
</dbReference>
<dbReference type="EMBL" id="JASPKY010000047">
    <property type="protein sequence ID" value="KAK9745576.1"/>
    <property type="molecule type" value="Genomic_DNA"/>
</dbReference>
<dbReference type="GO" id="GO:0006685">
    <property type="term" value="P:sphingomyelin catabolic process"/>
    <property type="evidence" value="ECO:0007669"/>
    <property type="project" value="TreeGrafter"/>
</dbReference>
<keyword evidence="1" id="KW-0378">Hydrolase</keyword>
<reference evidence="3 4" key="1">
    <citation type="journal article" date="2024" name="BMC Genomics">
        <title>De novo assembly and annotation of Popillia japonica's genome with initial clues to its potential as an invasive pest.</title>
        <authorList>
            <person name="Cucini C."/>
            <person name="Boschi S."/>
            <person name="Funari R."/>
            <person name="Cardaioli E."/>
            <person name="Iannotti N."/>
            <person name="Marturano G."/>
            <person name="Paoli F."/>
            <person name="Bruttini M."/>
            <person name="Carapelli A."/>
            <person name="Frati F."/>
            <person name="Nardi F."/>
        </authorList>
    </citation>
    <scope>NUCLEOTIDE SEQUENCE [LARGE SCALE GENOMIC DNA]</scope>
    <source>
        <strain evidence="3">DMR45628</strain>
    </source>
</reference>
<keyword evidence="2" id="KW-0325">Glycoprotein</keyword>